<dbReference type="EMBL" id="GIFC01012092">
    <property type="protein sequence ID" value="MXU94175.1"/>
    <property type="molecule type" value="Transcribed_RNA"/>
</dbReference>
<evidence type="ECO:0000256" key="1">
    <source>
        <dbReference type="SAM" id="SignalP"/>
    </source>
</evidence>
<accession>A0A6B0UWZ8</accession>
<name>A0A6B0UWZ8_IXORI</name>
<feature type="chain" id="PRO_5025537363" description="Secreted protein" evidence="1">
    <location>
        <begin position="18"/>
        <end position="158"/>
    </location>
</feature>
<reference evidence="2" key="1">
    <citation type="submission" date="2019-12" db="EMBL/GenBank/DDBJ databases">
        <title>An insight into the sialome of adult female Ixodes ricinus ticks feeding for 6 days.</title>
        <authorList>
            <person name="Perner J."/>
            <person name="Ribeiro J.M.C."/>
        </authorList>
    </citation>
    <scope>NUCLEOTIDE SEQUENCE</scope>
    <source>
        <strain evidence="2">Semi-engorged</strain>
        <tissue evidence="2">Salivary glands</tissue>
    </source>
</reference>
<protein>
    <recommendedName>
        <fullName evidence="3">Secreted protein</fullName>
    </recommendedName>
</protein>
<evidence type="ECO:0000313" key="2">
    <source>
        <dbReference type="EMBL" id="MXU94175.1"/>
    </source>
</evidence>
<keyword evidence="1" id="KW-0732">Signal</keyword>
<feature type="signal peptide" evidence="1">
    <location>
        <begin position="1"/>
        <end position="17"/>
    </location>
</feature>
<dbReference type="AlphaFoldDB" id="A0A6B0UWZ8"/>
<organism evidence="2">
    <name type="scientific">Ixodes ricinus</name>
    <name type="common">Common tick</name>
    <name type="synonym">Acarus ricinus</name>
    <dbReference type="NCBI Taxonomy" id="34613"/>
    <lineage>
        <taxon>Eukaryota</taxon>
        <taxon>Metazoa</taxon>
        <taxon>Ecdysozoa</taxon>
        <taxon>Arthropoda</taxon>
        <taxon>Chelicerata</taxon>
        <taxon>Arachnida</taxon>
        <taxon>Acari</taxon>
        <taxon>Parasitiformes</taxon>
        <taxon>Ixodida</taxon>
        <taxon>Ixodoidea</taxon>
        <taxon>Ixodidae</taxon>
        <taxon>Ixodinae</taxon>
        <taxon>Ixodes</taxon>
    </lineage>
</organism>
<proteinExistence type="predicted"/>
<evidence type="ECO:0008006" key="3">
    <source>
        <dbReference type="Google" id="ProtNLM"/>
    </source>
</evidence>
<sequence>MHVLLVVQLCTLRNVLGYRRQDAVSQMLHQLLYRDHIKRVWKLDQPLECQHVDDGNQRTGAVLILCDDGRLLVVPPHPLDVVQGLGRLLARRTGNCGLRVTGLRRPHLAWGLLRSADTVPLCQRHCARSQRWLLLLLLRAGLLHGTPAKRLKEDFSSV</sequence>